<protein>
    <submittedName>
        <fullName evidence="2">Uncharacterized conserved protein</fullName>
    </submittedName>
</protein>
<accession>W4QA50</accession>
<dbReference type="AlphaFoldDB" id="W4QA50"/>
<evidence type="ECO:0000313" key="2">
    <source>
        <dbReference type="EMBL" id="GAE28548.1"/>
    </source>
</evidence>
<sequence length="241" mass="28107">MNKFSLEFLSRLTDVDGFLLKNRSPTCGVGDAKVYARIEKSPVVRTASGLFAKQVETLFPLKPLEDEGRLRNFLLREHYFTHLFTIADFRLVKQKQSMKELVLFHSKNKYLFMAYDQSKVKRLGRIVANKEHVSVDSLLTNYEQALHDLFLTPVRSMSHINVCEHVYGYFSKHLTKPEKNHFFQVLDQYRNQKIPLSSVLGILHSWCHRFENQYLLKQTYFEPYPVELVAISDSGKGRALT</sequence>
<dbReference type="Pfam" id="PF08349">
    <property type="entry name" value="DUF1722"/>
    <property type="match status" value="1"/>
</dbReference>
<comment type="caution">
    <text evidence="2">The sequence shown here is derived from an EMBL/GenBank/DDBJ whole genome shotgun (WGS) entry which is preliminary data.</text>
</comment>
<dbReference type="InterPro" id="IPR013560">
    <property type="entry name" value="DUF1722"/>
</dbReference>
<name>W4QA50_9BACI</name>
<feature type="domain" description="DUF1722" evidence="1">
    <location>
        <begin position="109"/>
        <end position="225"/>
    </location>
</feature>
<dbReference type="EMBL" id="BAUT01000122">
    <property type="protein sequence ID" value="GAE28548.1"/>
    <property type="molecule type" value="Genomic_DNA"/>
</dbReference>
<dbReference type="STRING" id="1236970.JCM9140_4793"/>
<reference evidence="2" key="1">
    <citation type="journal article" date="2014" name="Genome Announc.">
        <title>Draft Genome Sequences of Three Alkaliphilic Bacillus Strains, Bacillus wakoensis JCM 9140T, Bacillus akibai JCM 9157T, and Bacillus hemicellulosilyticus JCM 9152T.</title>
        <authorList>
            <person name="Yuki M."/>
            <person name="Oshima K."/>
            <person name="Suda W."/>
            <person name="Oshida Y."/>
            <person name="Kitamura K."/>
            <person name="Iida T."/>
            <person name="Hattori M."/>
            <person name="Ohkuma M."/>
        </authorList>
    </citation>
    <scope>NUCLEOTIDE SEQUENCE [LARGE SCALE GENOMIC DNA]</scope>
    <source>
        <strain evidence="2">JCM 9140</strain>
    </source>
</reference>
<gene>
    <name evidence="2" type="ORF">JCM9140_4793</name>
</gene>
<organism evidence="2 3">
    <name type="scientific">Halalkalibacter wakoensis JCM 9140</name>
    <dbReference type="NCBI Taxonomy" id="1236970"/>
    <lineage>
        <taxon>Bacteria</taxon>
        <taxon>Bacillati</taxon>
        <taxon>Bacillota</taxon>
        <taxon>Bacilli</taxon>
        <taxon>Bacillales</taxon>
        <taxon>Bacillaceae</taxon>
        <taxon>Halalkalibacter</taxon>
    </lineage>
</organism>
<evidence type="ECO:0000259" key="1">
    <source>
        <dbReference type="Pfam" id="PF08349"/>
    </source>
</evidence>
<proteinExistence type="predicted"/>
<dbReference type="Proteomes" id="UP000018890">
    <property type="component" value="Unassembled WGS sequence"/>
</dbReference>
<dbReference type="PANTHER" id="PTHR30087">
    <property type="entry name" value="INNER MEMBRANE PROTEIN"/>
    <property type="match status" value="1"/>
</dbReference>
<dbReference type="PANTHER" id="PTHR30087:SF0">
    <property type="entry name" value="INNER MEMBRANE PROTEIN"/>
    <property type="match status" value="1"/>
</dbReference>
<evidence type="ECO:0000313" key="3">
    <source>
        <dbReference type="Proteomes" id="UP000018890"/>
    </source>
</evidence>
<keyword evidence="3" id="KW-1185">Reference proteome</keyword>